<evidence type="ECO:0000259" key="8">
    <source>
        <dbReference type="PROSITE" id="PS50109"/>
    </source>
</evidence>
<feature type="repeat" description="TPR" evidence="6">
    <location>
        <begin position="136"/>
        <end position="169"/>
    </location>
</feature>
<dbReference type="InterPro" id="IPR036890">
    <property type="entry name" value="HATPase_C_sf"/>
</dbReference>
<dbReference type="EC" id="2.7.13.3" evidence="2"/>
<evidence type="ECO:0000256" key="2">
    <source>
        <dbReference type="ARBA" id="ARBA00012438"/>
    </source>
</evidence>
<dbReference type="InterPro" id="IPR005467">
    <property type="entry name" value="His_kinase_dom"/>
</dbReference>
<dbReference type="PANTHER" id="PTHR43047">
    <property type="entry name" value="TWO-COMPONENT HISTIDINE PROTEIN KINASE"/>
    <property type="match status" value="1"/>
</dbReference>
<dbReference type="Gene3D" id="1.10.287.130">
    <property type="match status" value="1"/>
</dbReference>
<keyword evidence="7" id="KW-1133">Transmembrane helix</keyword>
<dbReference type="GO" id="GO:0009927">
    <property type="term" value="F:histidine phosphotransfer kinase activity"/>
    <property type="evidence" value="ECO:0007669"/>
    <property type="project" value="TreeGrafter"/>
</dbReference>
<dbReference type="PROSITE" id="PS50293">
    <property type="entry name" value="TPR_REGION"/>
    <property type="match status" value="1"/>
</dbReference>
<evidence type="ECO:0000256" key="3">
    <source>
        <dbReference type="ARBA" id="ARBA00022553"/>
    </source>
</evidence>
<dbReference type="AlphaFoldDB" id="A5LFV1"/>
<dbReference type="SMR" id="A5LFV1"/>
<dbReference type="Gene3D" id="3.30.565.10">
    <property type="entry name" value="Histidine kinase-like ATPase, C-terminal domain"/>
    <property type="match status" value="1"/>
</dbReference>
<dbReference type="CDD" id="cd00082">
    <property type="entry name" value="HisKA"/>
    <property type="match status" value="1"/>
</dbReference>
<dbReference type="InterPro" id="IPR003594">
    <property type="entry name" value="HATPase_dom"/>
</dbReference>
<dbReference type="InterPro" id="IPR011990">
    <property type="entry name" value="TPR-like_helical_dom_sf"/>
</dbReference>
<dbReference type="Gene3D" id="1.25.40.10">
    <property type="entry name" value="Tetratricopeptide repeat domain"/>
    <property type="match status" value="2"/>
</dbReference>
<dbReference type="Pfam" id="PF13424">
    <property type="entry name" value="TPR_12"/>
    <property type="match status" value="2"/>
</dbReference>
<dbReference type="SUPFAM" id="SSF48452">
    <property type="entry name" value="TPR-like"/>
    <property type="match status" value="2"/>
</dbReference>
<keyword evidence="7" id="KW-0812">Transmembrane</keyword>
<dbReference type="GO" id="GO:0005886">
    <property type="term" value="C:plasma membrane"/>
    <property type="evidence" value="ECO:0007669"/>
    <property type="project" value="TreeGrafter"/>
</dbReference>
<dbReference type="PANTHER" id="PTHR43047:SF72">
    <property type="entry name" value="OSMOSENSING HISTIDINE PROTEIN KINASE SLN1"/>
    <property type="match status" value="1"/>
</dbReference>
<dbReference type="SUPFAM" id="SSF55874">
    <property type="entry name" value="ATPase domain of HSP90 chaperone/DNA topoisomerase II/histidine kinase"/>
    <property type="match status" value="1"/>
</dbReference>
<dbReference type="InterPro" id="IPR036097">
    <property type="entry name" value="HisK_dim/P_sf"/>
</dbReference>
<feature type="repeat" description="TPR" evidence="6">
    <location>
        <begin position="176"/>
        <end position="209"/>
    </location>
</feature>
<dbReference type="InterPro" id="IPR019734">
    <property type="entry name" value="TPR_rpt"/>
</dbReference>
<name>A5LFV1_PORGN</name>
<evidence type="ECO:0000256" key="7">
    <source>
        <dbReference type="SAM" id="Phobius"/>
    </source>
</evidence>
<dbReference type="SMART" id="SM00028">
    <property type="entry name" value="TPR"/>
    <property type="match status" value="3"/>
</dbReference>
<dbReference type="SMART" id="SM00387">
    <property type="entry name" value="HATPase_c"/>
    <property type="match status" value="1"/>
</dbReference>
<comment type="catalytic activity">
    <reaction evidence="1">
        <text>ATP + protein L-histidine = ADP + protein N-phospho-L-histidine.</text>
        <dbReference type="EC" id="2.7.13.3"/>
    </reaction>
</comment>
<keyword evidence="4" id="KW-0808">Transferase</keyword>
<keyword evidence="6" id="KW-0802">TPR repeat</keyword>
<accession>A5LFV1</accession>
<dbReference type="GO" id="GO:0000155">
    <property type="term" value="F:phosphorelay sensor kinase activity"/>
    <property type="evidence" value="ECO:0007669"/>
    <property type="project" value="InterPro"/>
</dbReference>
<evidence type="ECO:0000313" key="9">
    <source>
        <dbReference type="EMBL" id="BAF63427.1"/>
    </source>
</evidence>
<dbReference type="SUPFAM" id="SSF47384">
    <property type="entry name" value="Homodimeric domain of signal transducing histidine kinase"/>
    <property type="match status" value="1"/>
</dbReference>
<sequence length="631" mass="70747">MQSTQTMIICIMINIHTRLTILTFLGCVFMLSAKEINVDSLFQIAADRTLSATEKKKRYEEMGKQLELHQQVGSAADAYSLAIKFCRDGGSTEELPFLLLKYATMATHAGRYSNAIMALEEIMRLLKDKNDNIILARTYMQIGIVFFFQEKWDDALVFYERALQIAQKKKEERGISIAYNNMANIYQKKGNTQEAYSYYNKALDIQRTNGDSVSMCNSLMNIGTIMINEKNPEDSYKPLKEALTIASKINDIEIQALSYAHLAYYYAWRSEYGKANEVLTIAENLACHAGYNQTRLAILDIASSIYAEYGLYSLAYECQKRSKLLADSIAAKQMQEKITEFDIRFKSKEKEAEIALKNQELHLARKLHIALIIISTLLVATIITLIIHAARRYRQNKRLREMNDTRNRLLSIISHDIKGPAIAQKMALDTILSSSSDCGSMTRNMLSSIRNSVATELTLLQNLLDWSNIQIGNLAPKFVVFNIVENIGKVINLYSISARNKDISLHLEAPIQCLVHADQQMINTVIRNLLSNAIKFSKAGSVIHIRVEEKEKAMGIKVSVSDKGIGMSKKQITDILESDKNKKATAGTDGEIGSGLGLIICKGLLKKNKSKLCIDSKEGKGSVFSFVLASA</sequence>
<feature type="transmembrane region" description="Helical" evidence="7">
    <location>
        <begin position="367"/>
        <end position="390"/>
    </location>
</feature>
<keyword evidence="3" id="KW-0597">Phosphoprotein</keyword>
<dbReference type="PRINTS" id="PR00344">
    <property type="entry name" value="BCTRLSENSOR"/>
</dbReference>
<reference evidence="9" key="1">
    <citation type="journal article" date="2000" name="Microbiol. Immunol.">
        <title>Identification of a two-component signal transduction system involved in fimbriation of Porphyromonas gingivalis.</title>
        <authorList>
            <person name="Hayashi J."/>
            <person name="Nishikawa K."/>
            <person name="Hirano R."/>
            <person name="Noguchi T."/>
            <person name="Yoshimura F."/>
        </authorList>
    </citation>
    <scope>NUCLEOTIDE SEQUENCE</scope>
    <source>
        <strain evidence="9">ATCC 33277</strain>
    </source>
</reference>
<proteinExistence type="predicted"/>
<evidence type="ECO:0000256" key="4">
    <source>
        <dbReference type="ARBA" id="ARBA00022679"/>
    </source>
</evidence>
<dbReference type="EMBL" id="AB025360">
    <property type="protein sequence ID" value="BAF63427.1"/>
    <property type="molecule type" value="Genomic_DNA"/>
</dbReference>
<dbReference type="InterPro" id="IPR003661">
    <property type="entry name" value="HisK_dim/P_dom"/>
</dbReference>
<keyword evidence="7" id="KW-0472">Membrane</keyword>
<evidence type="ECO:0000256" key="6">
    <source>
        <dbReference type="PROSITE-ProRule" id="PRU00339"/>
    </source>
</evidence>
<evidence type="ECO:0000256" key="5">
    <source>
        <dbReference type="ARBA" id="ARBA00022777"/>
    </source>
</evidence>
<dbReference type="InterPro" id="IPR004358">
    <property type="entry name" value="Sig_transdc_His_kin-like_C"/>
</dbReference>
<organism evidence="9">
    <name type="scientific">Porphyromonas gingivalis</name>
    <name type="common">Bacteroides gingivalis</name>
    <dbReference type="NCBI Taxonomy" id="837"/>
    <lineage>
        <taxon>Bacteria</taxon>
        <taxon>Pseudomonadati</taxon>
        <taxon>Bacteroidota</taxon>
        <taxon>Bacteroidia</taxon>
        <taxon>Bacteroidales</taxon>
        <taxon>Porphyromonadaceae</taxon>
        <taxon>Porphyromonas</taxon>
    </lineage>
</organism>
<gene>
    <name evidence="9" type="primary">fimS</name>
</gene>
<feature type="domain" description="Histidine kinase" evidence="8">
    <location>
        <begin position="412"/>
        <end position="631"/>
    </location>
</feature>
<dbReference type="Pfam" id="PF02518">
    <property type="entry name" value="HATPase_c"/>
    <property type="match status" value="1"/>
</dbReference>
<dbReference type="PROSITE" id="PS50005">
    <property type="entry name" value="TPR"/>
    <property type="match status" value="2"/>
</dbReference>
<dbReference type="PROSITE" id="PS50109">
    <property type="entry name" value="HIS_KIN"/>
    <property type="match status" value="1"/>
</dbReference>
<evidence type="ECO:0000256" key="1">
    <source>
        <dbReference type="ARBA" id="ARBA00000085"/>
    </source>
</evidence>
<protein>
    <recommendedName>
        <fullName evidence="2">histidine kinase</fullName>
        <ecNumber evidence="2">2.7.13.3</ecNumber>
    </recommendedName>
</protein>
<keyword evidence="5" id="KW-0418">Kinase</keyword>